<name>A0A8H4R3I7_9AGAR</name>
<feature type="compositionally biased region" description="Polar residues" evidence="1">
    <location>
        <begin position="17"/>
        <end position="32"/>
    </location>
</feature>
<feature type="compositionally biased region" description="Polar residues" evidence="1">
    <location>
        <begin position="50"/>
        <end position="60"/>
    </location>
</feature>
<gene>
    <name evidence="2" type="ORF">D9613_012795</name>
</gene>
<feature type="compositionally biased region" description="Pro residues" evidence="1">
    <location>
        <begin position="1"/>
        <end position="10"/>
    </location>
</feature>
<feature type="compositionally biased region" description="Low complexity" evidence="1">
    <location>
        <begin position="61"/>
        <end position="79"/>
    </location>
</feature>
<feature type="compositionally biased region" description="Low complexity" evidence="1">
    <location>
        <begin position="108"/>
        <end position="121"/>
    </location>
</feature>
<evidence type="ECO:0000256" key="1">
    <source>
        <dbReference type="SAM" id="MobiDB-lite"/>
    </source>
</evidence>
<keyword evidence="3" id="KW-1185">Reference proteome</keyword>
<protein>
    <submittedName>
        <fullName evidence="2">Uncharacterized protein</fullName>
    </submittedName>
</protein>
<sequence length="139" mass="13966">MWSPPQPPLKTPVVATSGVSVAGPSSLSSNGTGLHPRSPPRGPRSLWNGAASTAGASTLVNTNPSAATPTATTTSNGTPLFPENPSGPPTATTSAQAVHEGARTHAGSSSTSSSPTCASSTSHVAWYGYERPVEVLFTR</sequence>
<evidence type="ECO:0000313" key="2">
    <source>
        <dbReference type="EMBL" id="KAF4621654.1"/>
    </source>
</evidence>
<reference evidence="2 3" key="1">
    <citation type="submission" date="2019-12" db="EMBL/GenBank/DDBJ databases">
        <authorList>
            <person name="Floudas D."/>
            <person name="Bentzer J."/>
            <person name="Ahren D."/>
            <person name="Johansson T."/>
            <person name="Persson P."/>
            <person name="Tunlid A."/>
        </authorList>
    </citation>
    <scope>NUCLEOTIDE SEQUENCE [LARGE SCALE GENOMIC DNA]</scope>
    <source>
        <strain evidence="2 3">CBS 102.39</strain>
    </source>
</reference>
<dbReference type="Proteomes" id="UP000521872">
    <property type="component" value="Unassembled WGS sequence"/>
</dbReference>
<organism evidence="2 3">
    <name type="scientific">Agrocybe pediades</name>
    <dbReference type="NCBI Taxonomy" id="84607"/>
    <lineage>
        <taxon>Eukaryota</taxon>
        <taxon>Fungi</taxon>
        <taxon>Dikarya</taxon>
        <taxon>Basidiomycota</taxon>
        <taxon>Agaricomycotina</taxon>
        <taxon>Agaricomycetes</taxon>
        <taxon>Agaricomycetidae</taxon>
        <taxon>Agaricales</taxon>
        <taxon>Agaricineae</taxon>
        <taxon>Strophariaceae</taxon>
        <taxon>Agrocybe</taxon>
    </lineage>
</organism>
<accession>A0A8H4R3I7</accession>
<dbReference type="AlphaFoldDB" id="A0A8H4R3I7"/>
<feature type="region of interest" description="Disordered" evidence="1">
    <location>
        <begin position="1"/>
        <end position="121"/>
    </location>
</feature>
<proteinExistence type="predicted"/>
<comment type="caution">
    <text evidence="2">The sequence shown here is derived from an EMBL/GenBank/DDBJ whole genome shotgun (WGS) entry which is preliminary data.</text>
</comment>
<evidence type="ECO:0000313" key="3">
    <source>
        <dbReference type="Proteomes" id="UP000521872"/>
    </source>
</evidence>
<dbReference type="EMBL" id="JAACJL010000005">
    <property type="protein sequence ID" value="KAF4621654.1"/>
    <property type="molecule type" value="Genomic_DNA"/>
</dbReference>